<proteinExistence type="predicted"/>
<dbReference type="RefSeq" id="WP_154309636.1">
    <property type="nucleotide sequence ID" value="NZ_WKKI01000066.1"/>
</dbReference>
<dbReference type="EMBL" id="WKKI01000066">
    <property type="protein sequence ID" value="MRX74184.1"/>
    <property type="molecule type" value="Genomic_DNA"/>
</dbReference>
<dbReference type="SUPFAM" id="SSF52317">
    <property type="entry name" value="Class I glutamine amidotransferase-like"/>
    <property type="match status" value="1"/>
</dbReference>
<dbReference type="Proteomes" id="UP000448867">
    <property type="component" value="Unassembled WGS sequence"/>
</dbReference>
<dbReference type="InterPro" id="IPR029010">
    <property type="entry name" value="ThuA-like"/>
</dbReference>
<evidence type="ECO:0000259" key="1">
    <source>
        <dbReference type="Pfam" id="PF06283"/>
    </source>
</evidence>
<sequence>MKRLVVLLGDYYHPKEWSKSSLHRVLTLLNEKESMECAYIETDQLLEELKKNPDGVILFKENRLNPVDDSVDTWMTEEIGKAISNYVEQGGGWLAWHSGLASYPQESSYTRMLRGHFEYHPNHHSPVKYSSVKESDLFGPVSFEINDEHYFVKVNKKDTNIFLTSESGDGYSTAGWYHNHGKGRVCCLTPAHNKEELLDENFTSLLAKTIGWVGE</sequence>
<dbReference type="Gene3D" id="3.40.50.880">
    <property type="match status" value="1"/>
</dbReference>
<accession>A0A7X2J2M1</accession>
<organism evidence="2 3">
    <name type="scientific">Metabacillus lacus</name>
    <dbReference type="NCBI Taxonomy" id="1983721"/>
    <lineage>
        <taxon>Bacteria</taxon>
        <taxon>Bacillati</taxon>
        <taxon>Bacillota</taxon>
        <taxon>Bacilli</taxon>
        <taxon>Bacillales</taxon>
        <taxon>Bacillaceae</taxon>
        <taxon>Metabacillus</taxon>
    </lineage>
</organism>
<protein>
    <submittedName>
        <fullName evidence="2">Trehalose utilization</fullName>
    </submittedName>
</protein>
<dbReference type="OrthoDB" id="9812305at2"/>
<dbReference type="AlphaFoldDB" id="A0A7X2J2M1"/>
<feature type="domain" description="ThuA-like" evidence="1">
    <location>
        <begin position="27"/>
        <end position="213"/>
    </location>
</feature>
<evidence type="ECO:0000313" key="3">
    <source>
        <dbReference type="Proteomes" id="UP000448867"/>
    </source>
</evidence>
<name>A0A7X2J2M1_9BACI</name>
<dbReference type="InterPro" id="IPR029062">
    <property type="entry name" value="Class_I_gatase-like"/>
</dbReference>
<gene>
    <name evidence="2" type="ORF">GJU40_18855</name>
</gene>
<dbReference type="Pfam" id="PF06283">
    <property type="entry name" value="ThuA"/>
    <property type="match status" value="1"/>
</dbReference>
<keyword evidence="3" id="KW-1185">Reference proteome</keyword>
<evidence type="ECO:0000313" key="2">
    <source>
        <dbReference type="EMBL" id="MRX74184.1"/>
    </source>
</evidence>
<comment type="caution">
    <text evidence="2">The sequence shown here is derived from an EMBL/GenBank/DDBJ whole genome shotgun (WGS) entry which is preliminary data.</text>
</comment>
<reference evidence="2 3" key="1">
    <citation type="submission" date="2019-11" db="EMBL/GenBank/DDBJ databases">
        <title>Bacillus lacus genome.</title>
        <authorList>
            <person name="Allen C.J."/>
            <person name="Newman J.D."/>
        </authorList>
    </citation>
    <scope>NUCLEOTIDE SEQUENCE [LARGE SCALE GENOMIC DNA]</scope>
    <source>
        <strain evidence="2 3">KCTC 33946</strain>
    </source>
</reference>